<dbReference type="EMBL" id="JADKPO010000005">
    <property type="protein sequence ID" value="MBF4767123.1"/>
    <property type="molecule type" value="Genomic_DNA"/>
</dbReference>
<accession>A0A930VLM7</accession>
<sequence>MMVTSTSRTERTRAGLQAAALRLFSEQGYDATTVEQIAREAGVSHMTFFRHFPTKDAVVLDDGFDPAIAAAVAAAPTGLPPLTRVCAGLRAALTHVDLPGQEEVRVRVRIAAGHPVLRAGTFAATEATQEAIAEVLVADGVSPFEARIASAAALAALTVALLEWCLSDQDVPMSSRLGAALDVLDGTARR</sequence>
<evidence type="ECO:0000313" key="7">
    <source>
        <dbReference type="Proteomes" id="UP000660668"/>
    </source>
</evidence>
<dbReference type="Pfam" id="PF17754">
    <property type="entry name" value="TetR_C_14"/>
    <property type="match status" value="1"/>
</dbReference>
<keyword evidence="3" id="KW-0804">Transcription</keyword>
<dbReference type="SUPFAM" id="SSF46689">
    <property type="entry name" value="Homeodomain-like"/>
    <property type="match status" value="1"/>
</dbReference>
<dbReference type="Pfam" id="PF00440">
    <property type="entry name" value="TetR_N"/>
    <property type="match status" value="1"/>
</dbReference>
<reference evidence="6" key="1">
    <citation type="submission" date="2020-11" db="EMBL/GenBank/DDBJ databases">
        <title>Nocardioides cynanchi sp. nov., isolated from soil of rhizosphere of Cynanchum wilfordii.</title>
        <authorList>
            <person name="Lee J.-S."/>
            <person name="Suh M.K."/>
            <person name="Kim J.-S."/>
        </authorList>
    </citation>
    <scope>NUCLEOTIDE SEQUENCE</scope>
    <source>
        <strain evidence="6">KCTC 19276</strain>
    </source>
</reference>
<dbReference type="PRINTS" id="PR00455">
    <property type="entry name" value="HTHTETR"/>
</dbReference>
<feature type="domain" description="HTH tetR-type" evidence="5">
    <location>
        <begin position="10"/>
        <end position="70"/>
    </location>
</feature>
<keyword evidence="2 4" id="KW-0238">DNA-binding</keyword>
<protein>
    <submittedName>
        <fullName evidence="6">TetR family transcriptional regulator</fullName>
    </submittedName>
</protein>
<dbReference type="AlphaFoldDB" id="A0A930VLM7"/>
<dbReference type="GO" id="GO:0000976">
    <property type="term" value="F:transcription cis-regulatory region binding"/>
    <property type="evidence" value="ECO:0007669"/>
    <property type="project" value="TreeGrafter"/>
</dbReference>
<comment type="caution">
    <text evidence="6">The sequence shown here is derived from an EMBL/GenBank/DDBJ whole genome shotgun (WGS) entry which is preliminary data.</text>
</comment>
<gene>
    <name evidence="6" type="ORF">ISU10_05020</name>
</gene>
<feature type="DNA-binding region" description="H-T-H motif" evidence="4">
    <location>
        <begin position="33"/>
        <end position="52"/>
    </location>
</feature>
<dbReference type="PANTHER" id="PTHR30055">
    <property type="entry name" value="HTH-TYPE TRANSCRIPTIONAL REGULATOR RUTR"/>
    <property type="match status" value="1"/>
</dbReference>
<evidence type="ECO:0000256" key="2">
    <source>
        <dbReference type="ARBA" id="ARBA00023125"/>
    </source>
</evidence>
<proteinExistence type="predicted"/>
<dbReference type="InterPro" id="IPR041347">
    <property type="entry name" value="MftR_C"/>
</dbReference>
<evidence type="ECO:0000256" key="1">
    <source>
        <dbReference type="ARBA" id="ARBA00023015"/>
    </source>
</evidence>
<dbReference type="InterPro" id="IPR009057">
    <property type="entry name" value="Homeodomain-like_sf"/>
</dbReference>
<evidence type="ECO:0000313" key="6">
    <source>
        <dbReference type="EMBL" id="MBF4767123.1"/>
    </source>
</evidence>
<dbReference type="InterPro" id="IPR001647">
    <property type="entry name" value="HTH_TetR"/>
</dbReference>
<dbReference type="PROSITE" id="PS50977">
    <property type="entry name" value="HTH_TETR_2"/>
    <property type="match status" value="1"/>
</dbReference>
<dbReference type="RefSeq" id="WP_194695281.1">
    <property type="nucleotide sequence ID" value="NZ_JADKPO010000005.1"/>
</dbReference>
<dbReference type="GO" id="GO:0003700">
    <property type="term" value="F:DNA-binding transcription factor activity"/>
    <property type="evidence" value="ECO:0007669"/>
    <property type="project" value="TreeGrafter"/>
</dbReference>
<keyword evidence="1" id="KW-0805">Transcription regulation</keyword>
<dbReference type="InterPro" id="IPR050109">
    <property type="entry name" value="HTH-type_TetR-like_transc_reg"/>
</dbReference>
<dbReference type="PANTHER" id="PTHR30055:SF238">
    <property type="entry name" value="MYCOFACTOCIN BIOSYNTHESIS TRANSCRIPTIONAL REGULATOR MFTR-RELATED"/>
    <property type="match status" value="1"/>
</dbReference>
<organism evidence="6 7">
    <name type="scientific">Nocardioides agariphilus</name>
    <dbReference type="NCBI Taxonomy" id="433664"/>
    <lineage>
        <taxon>Bacteria</taxon>
        <taxon>Bacillati</taxon>
        <taxon>Actinomycetota</taxon>
        <taxon>Actinomycetes</taxon>
        <taxon>Propionibacteriales</taxon>
        <taxon>Nocardioidaceae</taxon>
        <taxon>Nocardioides</taxon>
    </lineage>
</organism>
<dbReference type="Gene3D" id="1.10.10.60">
    <property type="entry name" value="Homeodomain-like"/>
    <property type="match status" value="1"/>
</dbReference>
<keyword evidence="7" id="KW-1185">Reference proteome</keyword>
<evidence type="ECO:0000256" key="4">
    <source>
        <dbReference type="PROSITE-ProRule" id="PRU00335"/>
    </source>
</evidence>
<name>A0A930VLM7_9ACTN</name>
<evidence type="ECO:0000259" key="5">
    <source>
        <dbReference type="PROSITE" id="PS50977"/>
    </source>
</evidence>
<evidence type="ECO:0000256" key="3">
    <source>
        <dbReference type="ARBA" id="ARBA00023163"/>
    </source>
</evidence>
<dbReference type="Proteomes" id="UP000660668">
    <property type="component" value="Unassembled WGS sequence"/>
</dbReference>
<dbReference type="Gene3D" id="1.10.357.10">
    <property type="entry name" value="Tetracycline Repressor, domain 2"/>
    <property type="match status" value="1"/>
</dbReference>